<accession>A0A1V8RSW1</accession>
<dbReference type="Proteomes" id="UP000191905">
    <property type="component" value="Unassembled WGS sequence"/>
</dbReference>
<sequence>MVIAGAFAQVDYLSRQFVAAKFQANQTLTQARVIRVHQTFFHESEQTGNRGFRFLVRQTQPRQSIFGLVGTLGS</sequence>
<gene>
    <name evidence="1" type="ORF">BFN67_15230</name>
</gene>
<evidence type="ECO:0000313" key="2">
    <source>
        <dbReference type="Proteomes" id="UP000191905"/>
    </source>
</evidence>
<dbReference type="EMBL" id="MDET01000009">
    <property type="protein sequence ID" value="OQM76245.1"/>
    <property type="molecule type" value="Genomic_DNA"/>
</dbReference>
<proteinExistence type="predicted"/>
<reference evidence="1 2" key="1">
    <citation type="journal article" date="2016" name="Int. J. Syst. Evol. Microbiol.">
        <title>Pseudaminobacter manganicus sp. nov., isolated from sludge of a manganese mine.</title>
        <authorList>
            <person name="Li J."/>
            <person name="Huang J."/>
            <person name="Liao S."/>
            <person name="Wang G."/>
        </authorList>
    </citation>
    <scope>NUCLEOTIDE SEQUENCE [LARGE SCALE GENOMIC DNA]</scope>
    <source>
        <strain evidence="1 2">JH-7</strain>
    </source>
</reference>
<dbReference type="AlphaFoldDB" id="A0A1V8RSW1"/>
<keyword evidence="2" id="KW-1185">Reference proteome</keyword>
<organism evidence="1 2">
    <name type="scientific">Manganibacter manganicus</name>
    <dbReference type="NCBI Taxonomy" id="1873176"/>
    <lineage>
        <taxon>Bacteria</taxon>
        <taxon>Pseudomonadati</taxon>
        <taxon>Pseudomonadota</taxon>
        <taxon>Alphaproteobacteria</taxon>
        <taxon>Hyphomicrobiales</taxon>
        <taxon>Phyllobacteriaceae</taxon>
        <taxon>Manganibacter</taxon>
    </lineage>
</organism>
<evidence type="ECO:0000313" key="1">
    <source>
        <dbReference type="EMBL" id="OQM76245.1"/>
    </source>
</evidence>
<comment type="caution">
    <text evidence="1">The sequence shown here is derived from an EMBL/GenBank/DDBJ whole genome shotgun (WGS) entry which is preliminary data.</text>
</comment>
<protein>
    <submittedName>
        <fullName evidence="1">Uncharacterized protein</fullName>
    </submittedName>
</protein>
<name>A0A1V8RSW1_9HYPH</name>